<evidence type="ECO:0000313" key="3">
    <source>
        <dbReference type="Proteomes" id="UP000655443"/>
    </source>
</evidence>
<evidence type="ECO:0008006" key="4">
    <source>
        <dbReference type="Google" id="ProtNLM"/>
    </source>
</evidence>
<reference evidence="2" key="1">
    <citation type="journal article" date="2014" name="Int. J. Syst. Evol. Microbiol.">
        <title>Complete genome sequence of Corynebacterium casei LMG S-19264T (=DSM 44701T), isolated from a smear-ripened cheese.</title>
        <authorList>
            <consortium name="US DOE Joint Genome Institute (JGI-PGF)"/>
            <person name="Walter F."/>
            <person name="Albersmeier A."/>
            <person name="Kalinowski J."/>
            <person name="Ruckert C."/>
        </authorList>
    </citation>
    <scope>NUCLEOTIDE SEQUENCE</scope>
    <source>
        <strain evidence="2">JCM 4714</strain>
    </source>
</reference>
<name>A0A919D7S5_9ACTN</name>
<dbReference type="Proteomes" id="UP000655443">
    <property type="component" value="Unassembled WGS sequence"/>
</dbReference>
<evidence type="ECO:0000256" key="1">
    <source>
        <dbReference type="SAM" id="SignalP"/>
    </source>
</evidence>
<sequence length="179" mass="19270">MLTPQKLLKRAIACTATAAMAAVTLMVSTASATTHHAPHVATKAEPTTTCGSKFSLYSEGRWTYTEARFCLATDGSQLWPVLEFSECQYYWGGAWYYAKAKYPCGFDFAYTVTRNGQDLLDSSSSGSGGPGGVVEGNSTGCAGPGNYTLRARYVLSGPYWTDTQINSGYRTYNLNVPCG</sequence>
<reference evidence="2" key="2">
    <citation type="submission" date="2020-09" db="EMBL/GenBank/DDBJ databases">
        <authorList>
            <person name="Sun Q."/>
            <person name="Ohkuma M."/>
        </authorList>
    </citation>
    <scope>NUCLEOTIDE SEQUENCE</scope>
    <source>
        <strain evidence="2">JCM 4714</strain>
    </source>
</reference>
<protein>
    <recommendedName>
        <fullName evidence="4">Secreted protein</fullName>
    </recommendedName>
</protein>
<comment type="caution">
    <text evidence="2">The sequence shown here is derived from an EMBL/GenBank/DDBJ whole genome shotgun (WGS) entry which is preliminary data.</text>
</comment>
<feature type="chain" id="PRO_5038491130" description="Secreted protein" evidence="1">
    <location>
        <begin position="22"/>
        <end position="179"/>
    </location>
</feature>
<dbReference type="EMBL" id="BMVG01000029">
    <property type="protein sequence ID" value="GHE11507.1"/>
    <property type="molecule type" value="Genomic_DNA"/>
</dbReference>
<proteinExistence type="predicted"/>
<keyword evidence="1" id="KW-0732">Signal</keyword>
<accession>A0A919D7S5</accession>
<dbReference type="AlphaFoldDB" id="A0A919D7S5"/>
<feature type="signal peptide" evidence="1">
    <location>
        <begin position="1"/>
        <end position="21"/>
    </location>
</feature>
<gene>
    <name evidence="2" type="ORF">GCM10010339_71530</name>
</gene>
<keyword evidence="3" id="KW-1185">Reference proteome</keyword>
<evidence type="ECO:0000313" key="2">
    <source>
        <dbReference type="EMBL" id="GHE11507.1"/>
    </source>
</evidence>
<organism evidence="2 3">
    <name type="scientific">Streptomyces alanosinicus</name>
    <dbReference type="NCBI Taxonomy" id="68171"/>
    <lineage>
        <taxon>Bacteria</taxon>
        <taxon>Bacillati</taxon>
        <taxon>Actinomycetota</taxon>
        <taxon>Actinomycetes</taxon>
        <taxon>Kitasatosporales</taxon>
        <taxon>Streptomycetaceae</taxon>
        <taxon>Streptomyces</taxon>
    </lineage>
</organism>